<dbReference type="Gene3D" id="2.10.260.10">
    <property type="match status" value="1"/>
</dbReference>
<reference evidence="2 3" key="1">
    <citation type="submission" date="2018-01" db="EMBL/GenBank/DDBJ databases">
        <title>Genomic Encyclopedia of Type Strains, Phase III (KMG-III): the genomes of soil and plant-associated and newly described type strains.</title>
        <authorList>
            <person name="Whitman W."/>
        </authorList>
    </citation>
    <scope>NUCLEOTIDE SEQUENCE [LARGE SCALE GENOMIC DNA]</scope>
    <source>
        <strain evidence="2 3">HKI456</strain>
    </source>
</reference>
<dbReference type="NCBIfam" id="NF040493">
    <property type="entry name" value="TA_anti_VapB"/>
    <property type="match status" value="1"/>
</dbReference>
<protein>
    <submittedName>
        <fullName evidence="2">Antidote-toxin recognition antitoxin MazE</fullName>
    </submittedName>
</protein>
<dbReference type="GO" id="GO:0003677">
    <property type="term" value="F:DNA binding"/>
    <property type="evidence" value="ECO:0007669"/>
    <property type="project" value="InterPro"/>
</dbReference>
<gene>
    <name evidence="2" type="ORF">B0O95_11223</name>
</gene>
<dbReference type="Pfam" id="PF04014">
    <property type="entry name" value="MazE_antitoxin"/>
    <property type="match status" value="1"/>
</dbReference>
<evidence type="ECO:0000259" key="1">
    <source>
        <dbReference type="Pfam" id="PF04014"/>
    </source>
</evidence>
<sequence>MAGLDRRTENEENNTMLSQRAVSGRCANRAYCVYFKNNANQTIRIPKDMQFEDVTELEIRREGSTILLRPVRANWTSFANEAKAEKYY</sequence>
<dbReference type="InterPro" id="IPR037914">
    <property type="entry name" value="SpoVT-AbrB_sf"/>
</dbReference>
<name>A0A2P5K800_9BURK</name>
<dbReference type="Proteomes" id="UP000243096">
    <property type="component" value="Unassembled WGS sequence"/>
</dbReference>
<dbReference type="SUPFAM" id="SSF89447">
    <property type="entry name" value="AbrB/MazE/MraZ-like"/>
    <property type="match status" value="1"/>
</dbReference>
<dbReference type="EMBL" id="PRDW01000012">
    <property type="protein sequence ID" value="PPB82846.1"/>
    <property type="molecule type" value="Genomic_DNA"/>
</dbReference>
<dbReference type="InterPro" id="IPR007159">
    <property type="entry name" value="SpoVT-AbrB_dom"/>
</dbReference>
<evidence type="ECO:0000313" key="3">
    <source>
        <dbReference type="Proteomes" id="UP000243096"/>
    </source>
</evidence>
<accession>A0A2P5K800</accession>
<organism evidence="2 3">
    <name type="scientific">Mycetohabitans endofungorum</name>
    <dbReference type="NCBI Taxonomy" id="417203"/>
    <lineage>
        <taxon>Bacteria</taxon>
        <taxon>Pseudomonadati</taxon>
        <taxon>Pseudomonadota</taxon>
        <taxon>Betaproteobacteria</taxon>
        <taxon>Burkholderiales</taxon>
        <taxon>Burkholderiaceae</taxon>
        <taxon>Mycetohabitans</taxon>
    </lineage>
</organism>
<dbReference type="AlphaFoldDB" id="A0A2P5K800"/>
<evidence type="ECO:0000313" key="2">
    <source>
        <dbReference type="EMBL" id="PPB82846.1"/>
    </source>
</evidence>
<dbReference type="InterPro" id="IPR047976">
    <property type="entry name" value="Anti_VapB2-like"/>
</dbReference>
<proteinExistence type="predicted"/>
<feature type="domain" description="SpoVT-AbrB" evidence="1">
    <location>
        <begin position="35"/>
        <end position="75"/>
    </location>
</feature>
<keyword evidence="3" id="KW-1185">Reference proteome</keyword>
<comment type="caution">
    <text evidence="2">The sequence shown here is derived from an EMBL/GenBank/DDBJ whole genome shotgun (WGS) entry which is preliminary data.</text>
</comment>